<feature type="domain" description="CCHC-type" evidence="4">
    <location>
        <begin position="410"/>
        <end position="426"/>
    </location>
</feature>
<feature type="compositionally biased region" description="Polar residues" evidence="2">
    <location>
        <begin position="457"/>
        <end position="479"/>
    </location>
</feature>
<name>A0A914H3U4_GLORO</name>
<keyword evidence="1" id="KW-0862">Zinc</keyword>
<dbReference type="SMART" id="SM00343">
    <property type="entry name" value="ZnF_C2HC"/>
    <property type="match status" value="2"/>
</dbReference>
<keyword evidence="3" id="KW-0472">Membrane</keyword>
<dbReference type="Proteomes" id="UP000887572">
    <property type="component" value="Unplaced"/>
</dbReference>
<dbReference type="InterPro" id="IPR001878">
    <property type="entry name" value="Znf_CCHC"/>
</dbReference>
<dbReference type="PANTHER" id="PTHR47331">
    <property type="entry name" value="PHD-TYPE DOMAIN-CONTAINING PROTEIN"/>
    <property type="match status" value="1"/>
</dbReference>
<accession>A0A914H3U4</accession>
<evidence type="ECO:0000256" key="2">
    <source>
        <dbReference type="SAM" id="MobiDB-lite"/>
    </source>
</evidence>
<evidence type="ECO:0000259" key="4">
    <source>
        <dbReference type="PROSITE" id="PS50158"/>
    </source>
</evidence>
<dbReference type="AlphaFoldDB" id="A0A914H3U4"/>
<keyword evidence="3" id="KW-0812">Transmembrane</keyword>
<dbReference type="GO" id="GO:0003676">
    <property type="term" value="F:nucleic acid binding"/>
    <property type="evidence" value="ECO:0007669"/>
    <property type="project" value="InterPro"/>
</dbReference>
<dbReference type="Pfam" id="PF00098">
    <property type="entry name" value="zf-CCHC"/>
    <property type="match status" value="1"/>
</dbReference>
<dbReference type="PANTHER" id="PTHR47331:SF5">
    <property type="entry name" value="RIBONUCLEASE H"/>
    <property type="match status" value="1"/>
</dbReference>
<keyword evidence="1" id="KW-0479">Metal-binding</keyword>
<dbReference type="WBParaSite" id="Gr19_v10_g13899.t1">
    <property type="protein sequence ID" value="Gr19_v10_g13899.t1"/>
    <property type="gene ID" value="Gr19_v10_g13899"/>
</dbReference>
<dbReference type="InterPro" id="IPR005312">
    <property type="entry name" value="DUF1759"/>
</dbReference>
<feature type="region of interest" description="Disordered" evidence="2">
    <location>
        <begin position="821"/>
        <end position="870"/>
    </location>
</feature>
<feature type="region of interest" description="Disordered" evidence="2">
    <location>
        <begin position="317"/>
        <end position="348"/>
    </location>
</feature>
<proteinExistence type="predicted"/>
<feature type="compositionally biased region" description="Low complexity" evidence="2">
    <location>
        <begin position="130"/>
        <end position="139"/>
    </location>
</feature>
<evidence type="ECO:0000313" key="5">
    <source>
        <dbReference type="Proteomes" id="UP000887572"/>
    </source>
</evidence>
<keyword evidence="3" id="KW-1133">Transmembrane helix</keyword>
<evidence type="ECO:0000313" key="6">
    <source>
        <dbReference type="WBParaSite" id="Gr19_v10_g13899.t1"/>
    </source>
</evidence>
<protein>
    <submittedName>
        <fullName evidence="6">CCHC-type domain-containing protein</fullName>
    </submittedName>
</protein>
<dbReference type="GO" id="GO:0008270">
    <property type="term" value="F:zinc ion binding"/>
    <property type="evidence" value="ECO:0007669"/>
    <property type="project" value="UniProtKB-KW"/>
</dbReference>
<keyword evidence="5" id="KW-1185">Reference proteome</keyword>
<keyword evidence="1" id="KW-0863">Zinc-finger</keyword>
<feature type="region of interest" description="Disordered" evidence="2">
    <location>
        <begin position="447"/>
        <end position="539"/>
    </location>
</feature>
<sequence length="870" mass="96443">MSAPFRTLIAAANTEAREILDDQRVFPVPIRRQNQSDSDYAQLVRQCLRDLKDEEFEANDILSQLSGAHDRWIALRTSMTGAERSTDNPIYDDFVATTPFHDTIAVLRKYTRSLRSQHRPLEDALPGTQPSSVRPPSHSSVIHLPKTELPTFSGDCVAYQSFWNSFQASVHDLSLSDAIKFTYLKQCLSGPPLTLISPLPISDASYSHALDLLQKSYDNPEEVARSLVNALRKLPRVRTGDQFCSDLRSLLDQIECICVQMAQQNQSYNTTSFQMEVEERLPPFVLDEIFKAKEEDAEWTSDKLKTRLRGILRRREQIEAIQPKAPTPSKPKFSQSIASPPALSSPHYSRPVAPFHPTPPTLTFNTQRKKPQFPPTLPCLFCDNPSHFSTHCTNFSDVQSRLDRLKFLQRCYKCLQPGHFANRCPQPATCSGSKGCNGPHPRPLCPRKPNWGPPQSAHFSQSNFTRPFNQPHTPLSYNPSPVFVRDQSPPKPYFVPPVASPRPTPTRHRGDPDGPDPPESSNVHPQASPSLANTSSAVPLSKSPPILLKCIRVTLFNPEHESVSRHGILLLDDASNNSYISTAAAEALNLLLSPTTIRLGVFNSTHCKTISSFSTQFGLRLLNGRNLLVTATTLDQLTQPTHHIPYTPEIVDREDLVRASETVLPLVLLAVSAKPKAKFSPKGLIKGSLPVLASSALYLGLDSLSSDSEGLSDTLVALIVATISCLAGILLLLLLKILFTLRDHFFRTHPTDPSPLTPSTGPMTNVPRKTPKLALSAVALIRNHLHFDSPAHPPLYSEFSTMDIDPRPTVSAPVAPLMLSFESSLPPDPSGDHLPSASPPELPTRCTPPFRPTPHRRRHHLPTERLPTSW</sequence>
<dbReference type="Gene3D" id="4.10.60.10">
    <property type="entry name" value="Zinc finger, CCHC-type"/>
    <property type="match status" value="1"/>
</dbReference>
<feature type="region of interest" description="Disordered" evidence="2">
    <location>
        <begin position="118"/>
        <end position="139"/>
    </location>
</feature>
<evidence type="ECO:0000256" key="3">
    <source>
        <dbReference type="SAM" id="Phobius"/>
    </source>
</evidence>
<feature type="transmembrane region" description="Helical" evidence="3">
    <location>
        <begin position="715"/>
        <end position="739"/>
    </location>
</feature>
<feature type="compositionally biased region" description="Pro residues" evidence="2">
    <location>
        <begin position="489"/>
        <end position="504"/>
    </location>
</feature>
<dbReference type="PROSITE" id="PS50158">
    <property type="entry name" value="ZF_CCHC"/>
    <property type="match status" value="1"/>
</dbReference>
<organism evidence="5 6">
    <name type="scientific">Globodera rostochiensis</name>
    <name type="common">Golden nematode worm</name>
    <name type="synonym">Heterodera rostochiensis</name>
    <dbReference type="NCBI Taxonomy" id="31243"/>
    <lineage>
        <taxon>Eukaryota</taxon>
        <taxon>Metazoa</taxon>
        <taxon>Ecdysozoa</taxon>
        <taxon>Nematoda</taxon>
        <taxon>Chromadorea</taxon>
        <taxon>Rhabditida</taxon>
        <taxon>Tylenchina</taxon>
        <taxon>Tylenchomorpha</taxon>
        <taxon>Tylenchoidea</taxon>
        <taxon>Heteroderidae</taxon>
        <taxon>Heteroderinae</taxon>
        <taxon>Globodera</taxon>
    </lineage>
</organism>
<reference evidence="6" key="1">
    <citation type="submission" date="2022-11" db="UniProtKB">
        <authorList>
            <consortium name="WormBaseParasite"/>
        </authorList>
    </citation>
    <scope>IDENTIFICATION</scope>
</reference>
<dbReference type="Pfam" id="PF03564">
    <property type="entry name" value="DUF1759"/>
    <property type="match status" value="1"/>
</dbReference>
<evidence type="ECO:0000256" key="1">
    <source>
        <dbReference type="PROSITE-ProRule" id="PRU00047"/>
    </source>
</evidence>
<feature type="compositionally biased region" description="Polar residues" evidence="2">
    <location>
        <begin position="519"/>
        <end position="538"/>
    </location>
</feature>